<feature type="transmembrane region" description="Helical" evidence="5">
    <location>
        <begin position="177"/>
        <end position="200"/>
    </location>
</feature>
<dbReference type="AlphaFoldDB" id="A0A0R1TRS7"/>
<feature type="transmembrane region" description="Helical" evidence="5">
    <location>
        <begin position="212"/>
        <end position="233"/>
    </location>
</feature>
<sequence length="321" mass="36775">MESKMKFMILRGNSQRFLEEKSYILISILLVFVTIAATSFVVTMKSQKVQIGVTKDAIELLEMNDKNFSVKEVEKDDNYYVNLILGKYDSYISKENGKYKVITARNSTLGKRLSQYLNERKSLTAPTSNSNNYYKIIITIMAMSSMILSLILYKFYFDDRNGLDKRIHLSGVSNLPYIFQQVTFNFLILFITNLLSSLVILPLFDLDISWKLVLYIHLIEIFSANFGMLLSTFTRKNQGALLVGTMVSVLTMLLSGALFSLKEGSIQDKIHYIFPQYHISNLGKNIDGNSANPTQSLIVIVLYTLLFFLIANYVQKRRINE</sequence>
<evidence type="ECO:0000313" key="7">
    <source>
        <dbReference type="EMBL" id="KRL84103.1"/>
    </source>
</evidence>
<dbReference type="InterPro" id="IPR013525">
    <property type="entry name" value="ABC2_TM"/>
</dbReference>
<evidence type="ECO:0000313" key="8">
    <source>
        <dbReference type="Proteomes" id="UP000051324"/>
    </source>
</evidence>
<accession>A0A0R1TRS7</accession>
<dbReference type="GO" id="GO:0016020">
    <property type="term" value="C:membrane"/>
    <property type="evidence" value="ECO:0007669"/>
    <property type="project" value="UniProtKB-SubCell"/>
</dbReference>
<dbReference type="EMBL" id="AZFT01000053">
    <property type="protein sequence ID" value="KRL84103.1"/>
    <property type="molecule type" value="Genomic_DNA"/>
</dbReference>
<dbReference type="GO" id="GO:0140359">
    <property type="term" value="F:ABC-type transporter activity"/>
    <property type="evidence" value="ECO:0007669"/>
    <property type="project" value="InterPro"/>
</dbReference>
<proteinExistence type="predicted"/>
<evidence type="ECO:0000259" key="6">
    <source>
        <dbReference type="Pfam" id="PF01061"/>
    </source>
</evidence>
<dbReference type="STRING" id="1423724.FC32_GL001383"/>
<keyword evidence="3 5" id="KW-1133">Transmembrane helix</keyword>
<feature type="transmembrane region" description="Helical" evidence="5">
    <location>
        <begin position="21"/>
        <end position="42"/>
    </location>
</feature>
<dbReference type="Pfam" id="PF01061">
    <property type="entry name" value="ABC2_membrane"/>
    <property type="match status" value="1"/>
</dbReference>
<keyword evidence="4 5" id="KW-0472">Membrane</keyword>
<evidence type="ECO:0000256" key="2">
    <source>
        <dbReference type="ARBA" id="ARBA00022692"/>
    </source>
</evidence>
<evidence type="ECO:0000256" key="1">
    <source>
        <dbReference type="ARBA" id="ARBA00004141"/>
    </source>
</evidence>
<feature type="domain" description="ABC-2 type transporter transmembrane" evidence="6">
    <location>
        <begin position="132"/>
        <end position="279"/>
    </location>
</feature>
<keyword evidence="8" id="KW-1185">Reference proteome</keyword>
<organism evidence="7 8">
    <name type="scientific">Ligilactobacillus apodemi DSM 16634 = JCM 16172</name>
    <dbReference type="NCBI Taxonomy" id="1423724"/>
    <lineage>
        <taxon>Bacteria</taxon>
        <taxon>Bacillati</taxon>
        <taxon>Bacillota</taxon>
        <taxon>Bacilli</taxon>
        <taxon>Lactobacillales</taxon>
        <taxon>Lactobacillaceae</taxon>
        <taxon>Ligilactobacillus</taxon>
    </lineage>
</organism>
<evidence type="ECO:0000256" key="5">
    <source>
        <dbReference type="SAM" id="Phobius"/>
    </source>
</evidence>
<evidence type="ECO:0000256" key="3">
    <source>
        <dbReference type="ARBA" id="ARBA00022989"/>
    </source>
</evidence>
<protein>
    <recommendedName>
        <fullName evidence="6">ABC-2 type transporter transmembrane domain-containing protein</fullName>
    </recommendedName>
</protein>
<reference evidence="7 8" key="1">
    <citation type="journal article" date="2015" name="Genome Announc.">
        <title>Expanding the biotechnology potential of lactobacilli through comparative genomics of 213 strains and associated genera.</title>
        <authorList>
            <person name="Sun Z."/>
            <person name="Harris H.M."/>
            <person name="McCann A."/>
            <person name="Guo C."/>
            <person name="Argimon S."/>
            <person name="Zhang W."/>
            <person name="Yang X."/>
            <person name="Jeffery I.B."/>
            <person name="Cooney J.C."/>
            <person name="Kagawa T.F."/>
            <person name="Liu W."/>
            <person name="Song Y."/>
            <person name="Salvetti E."/>
            <person name="Wrobel A."/>
            <person name="Rasinkangas P."/>
            <person name="Parkhill J."/>
            <person name="Rea M.C."/>
            <person name="O'Sullivan O."/>
            <person name="Ritari J."/>
            <person name="Douillard F.P."/>
            <person name="Paul Ross R."/>
            <person name="Yang R."/>
            <person name="Briner A.E."/>
            <person name="Felis G.E."/>
            <person name="de Vos W.M."/>
            <person name="Barrangou R."/>
            <person name="Klaenhammer T.R."/>
            <person name="Caufield P.W."/>
            <person name="Cui Y."/>
            <person name="Zhang H."/>
            <person name="O'Toole P.W."/>
        </authorList>
    </citation>
    <scope>NUCLEOTIDE SEQUENCE [LARGE SCALE GENOMIC DNA]</scope>
    <source>
        <strain evidence="7 8">DSM 16634</strain>
    </source>
</reference>
<feature type="transmembrane region" description="Helical" evidence="5">
    <location>
        <begin position="133"/>
        <end position="156"/>
    </location>
</feature>
<name>A0A0R1TRS7_9LACO</name>
<evidence type="ECO:0000256" key="4">
    <source>
        <dbReference type="ARBA" id="ARBA00023136"/>
    </source>
</evidence>
<comment type="subcellular location">
    <subcellularLocation>
        <location evidence="1">Membrane</location>
        <topology evidence="1">Multi-pass membrane protein</topology>
    </subcellularLocation>
</comment>
<dbReference type="Proteomes" id="UP000051324">
    <property type="component" value="Unassembled WGS sequence"/>
</dbReference>
<feature type="transmembrane region" description="Helical" evidence="5">
    <location>
        <begin position="240"/>
        <end position="261"/>
    </location>
</feature>
<dbReference type="PATRIC" id="fig|1423724.4.peg.1444"/>
<keyword evidence="2 5" id="KW-0812">Transmembrane</keyword>
<gene>
    <name evidence="7" type="ORF">FC32_GL001383</name>
</gene>
<comment type="caution">
    <text evidence="7">The sequence shown here is derived from an EMBL/GenBank/DDBJ whole genome shotgun (WGS) entry which is preliminary data.</text>
</comment>
<feature type="transmembrane region" description="Helical" evidence="5">
    <location>
        <begin position="297"/>
        <end position="314"/>
    </location>
</feature>